<keyword evidence="3" id="KW-1185">Reference proteome</keyword>
<evidence type="ECO:0000256" key="1">
    <source>
        <dbReference type="SAM" id="MobiDB-lite"/>
    </source>
</evidence>
<gene>
    <name evidence="2" type="ORF">LPB142_13020</name>
</gene>
<sequence length="159" mass="17213">MRADGHEVTVVPTIERAMGRARSHPPDLLISVLFPNGNRPGAPTGLSLLLAAQQHNPSMHALLLSEEMLFAHGELFMMLSSLRCVLPAELTAEDLHAACVNVVRTIEAHEREAHLPEVCAKCYVRHQCVHAAEGRTCSSPQPEAGQPEAVRVPSGRFGS</sequence>
<evidence type="ECO:0000313" key="3">
    <source>
        <dbReference type="Proteomes" id="UP000176562"/>
    </source>
</evidence>
<organism evidence="2 3">
    <name type="scientific">Rhodobacter xanthinilyticus</name>
    <dbReference type="NCBI Taxonomy" id="1850250"/>
    <lineage>
        <taxon>Bacteria</taxon>
        <taxon>Pseudomonadati</taxon>
        <taxon>Pseudomonadota</taxon>
        <taxon>Alphaproteobacteria</taxon>
        <taxon>Rhodobacterales</taxon>
        <taxon>Rhodobacter group</taxon>
        <taxon>Rhodobacter</taxon>
    </lineage>
</organism>
<dbReference type="AlphaFoldDB" id="A0A1D9ME90"/>
<feature type="region of interest" description="Disordered" evidence="1">
    <location>
        <begin position="135"/>
        <end position="159"/>
    </location>
</feature>
<evidence type="ECO:0000313" key="2">
    <source>
        <dbReference type="EMBL" id="AOZ70123.1"/>
    </source>
</evidence>
<dbReference type="KEGG" id="rhp:LPB142_13020"/>
<dbReference type="STRING" id="1850250.LPB142_13020"/>
<reference evidence="2 3" key="1">
    <citation type="submission" date="2016-10" db="EMBL/GenBank/DDBJ databases">
        <title>Rhodobacter sp. LPB0142, isolated from sea water.</title>
        <authorList>
            <person name="Kim E."/>
            <person name="Yi H."/>
        </authorList>
    </citation>
    <scope>NUCLEOTIDE SEQUENCE [LARGE SCALE GENOMIC DNA]</scope>
    <source>
        <strain evidence="2 3">LPB0142</strain>
    </source>
</reference>
<dbReference type="EMBL" id="CP017781">
    <property type="protein sequence ID" value="AOZ70123.1"/>
    <property type="molecule type" value="Genomic_DNA"/>
</dbReference>
<accession>A0A1D9ME90</accession>
<proteinExistence type="predicted"/>
<dbReference type="Proteomes" id="UP000176562">
    <property type="component" value="Chromosome"/>
</dbReference>
<protein>
    <submittedName>
        <fullName evidence="2">Uncharacterized protein</fullName>
    </submittedName>
</protein>
<name>A0A1D9ME90_9RHOB</name>